<dbReference type="AlphaFoldDB" id="A0A7T1T6H0"/>
<evidence type="ECO:0008006" key="3">
    <source>
        <dbReference type="Google" id="ProtNLM"/>
    </source>
</evidence>
<evidence type="ECO:0000313" key="1">
    <source>
        <dbReference type="EMBL" id="QPP07277.1"/>
    </source>
</evidence>
<proteinExistence type="predicted"/>
<dbReference type="RefSeq" id="WP_197351068.1">
    <property type="nucleotide sequence ID" value="NZ_CP048882.1"/>
</dbReference>
<name>A0A7T1T6H0_9ACTN</name>
<accession>A0A7T1T6H0</accession>
<keyword evidence="2" id="KW-1185">Reference proteome</keyword>
<dbReference type="KEGG" id="sbat:G4Z16_13765"/>
<reference evidence="2" key="1">
    <citation type="submission" date="2020-02" db="EMBL/GenBank/DDBJ databases">
        <title>Streptomyces sp. ASO4wet.</title>
        <authorList>
            <person name="Risdian C."/>
            <person name="Landwehr W."/>
            <person name="Schupp P."/>
            <person name="Wink J."/>
        </authorList>
    </citation>
    <scope>NUCLEOTIDE SEQUENCE [LARGE SCALE GENOMIC DNA]</scope>
    <source>
        <strain evidence="2">ASO4wet</strain>
    </source>
</reference>
<gene>
    <name evidence="1" type="ORF">G4Z16_13765</name>
</gene>
<organism evidence="1 2">
    <name type="scientific">Streptomyces bathyalis</name>
    <dbReference type="NCBI Taxonomy" id="2710756"/>
    <lineage>
        <taxon>Bacteria</taxon>
        <taxon>Bacillati</taxon>
        <taxon>Actinomycetota</taxon>
        <taxon>Actinomycetes</taxon>
        <taxon>Kitasatosporales</taxon>
        <taxon>Streptomycetaceae</taxon>
        <taxon>Streptomyces</taxon>
    </lineage>
</organism>
<protein>
    <recommendedName>
        <fullName evidence="3">T4 beta protein</fullName>
    </recommendedName>
</protein>
<dbReference type="Pfam" id="PF14350">
    <property type="entry name" value="Beta_protein"/>
    <property type="match status" value="1"/>
</dbReference>
<dbReference type="InterPro" id="IPR025683">
    <property type="entry name" value="Protein_beta"/>
</dbReference>
<dbReference type="EMBL" id="CP048882">
    <property type="protein sequence ID" value="QPP07277.1"/>
    <property type="molecule type" value="Genomic_DNA"/>
</dbReference>
<evidence type="ECO:0000313" key="2">
    <source>
        <dbReference type="Proteomes" id="UP000595046"/>
    </source>
</evidence>
<dbReference type="Proteomes" id="UP000595046">
    <property type="component" value="Chromosome"/>
</dbReference>
<sequence length="353" mass="39241">MCLASRGWPVTYVPILKGKKGEFLALKHASAEVQSQIRPVMEIVPDSEVATFCTHAVDSTPDGMVLSVDCSALSGTNASRVDIGGPMMRVGESLGQRQVAMCPVFRITDTQKMLTEVSAVMNLHEQGGCLRASSLDVSRGLLEGEHIRNLLRVLRVDPEEIDLLIDAGPVQSEDSRHVRVGEVTESLERLAPWPWRRICVAAGAFPFNLSGFPRGRATPVKREDALLWADVTDKWQTRRLDFADFGVTHPRMPAQSRGAPHPNMRYTSDINWQVFVYAKRRRGNDDFFVLSRDLVDSPYWPSSGARTSWGDARLLECAERERPRAGGGTEWRAWATSHHLAAVTSRLTILGRP</sequence>